<gene>
    <name evidence="3" type="ORF">F2Q68_00008899</name>
    <name evidence="2" type="ORF">F2Q70_00015985</name>
</gene>
<evidence type="ECO:0000256" key="1">
    <source>
        <dbReference type="SAM" id="MobiDB-lite"/>
    </source>
</evidence>
<name>A0A8S9L4U0_BRACR</name>
<comment type="caution">
    <text evidence="3">The sequence shown here is derived from an EMBL/GenBank/DDBJ whole genome shotgun (WGS) entry which is preliminary data.</text>
</comment>
<feature type="region of interest" description="Disordered" evidence="1">
    <location>
        <begin position="40"/>
        <end position="76"/>
    </location>
</feature>
<accession>A0A8S9L4U0</accession>
<protein>
    <submittedName>
        <fullName evidence="3">Uncharacterized protein</fullName>
    </submittedName>
</protein>
<dbReference type="Proteomes" id="UP000712281">
    <property type="component" value="Unassembled WGS sequence"/>
</dbReference>
<evidence type="ECO:0000313" key="2">
    <source>
        <dbReference type="EMBL" id="KAF2562310.1"/>
    </source>
</evidence>
<dbReference type="AlphaFoldDB" id="A0A8S9L4U0"/>
<evidence type="ECO:0000313" key="3">
    <source>
        <dbReference type="EMBL" id="KAF2600907.1"/>
    </source>
</evidence>
<proteinExistence type="predicted"/>
<evidence type="ECO:0000313" key="4">
    <source>
        <dbReference type="Proteomes" id="UP000712281"/>
    </source>
</evidence>
<sequence length="76" mass="9107">MVVMKLWLQRRRDVVETMTRPGGNKGLVVMKKDIRETRSVRLGSMINEEEKVETKEKRKGREETQEKRLERQDLVH</sequence>
<dbReference type="EMBL" id="QGKW02000717">
    <property type="protein sequence ID" value="KAF2600907.1"/>
    <property type="molecule type" value="Genomic_DNA"/>
</dbReference>
<organism evidence="3 4">
    <name type="scientific">Brassica cretica</name>
    <name type="common">Mustard</name>
    <dbReference type="NCBI Taxonomy" id="69181"/>
    <lineage>
        <taxon>Eukaryota</taxon>
        <taxon>Viridiplantae</taxon>
        <taxon>Streptophyta</taxon>
        <taxon>Embryophyta</taxon>
        <taxon>Tracheophyta</taxon>
        <taxon>Spermatophyta</taxon>
        <taxon>Magnoliopsida</taxon>
        <taxon>eudicotyledons</taxon>
        <taxon>Gunneridae</taxon>
        <taxon>Pentapetalae</taxon>
        <taxon>rosids</taxon>
        <taxon>malvids</taxon>
        <taxon>Brassicales</taxon>
        <taxon>Brassicaceae</taxon>
        <taxon>Brassiceae</taxon>
        <taxon>Brassica</taxon>
    </lineage>
</organism>
<dbReference type="EMBL" id="QGKY02001250">
    <property type="protein sequence ID" value="KAF2562310.1"/>
    <property type="molecule type" value="Genomic_DNA"/>
</dbReference>
<reference evidence="3" key="1">
    <citation type="submission" date="2019-12" db="EMBL/GenBank/DDBJ databases">
        <title>Genome sequencing and annotation of Brassica cretica.</title>
        <authorList>
            <person name="Studholme D.J."/>
            <person name="Sarris P.F."/>
        </authorList>
    </citation>
    <scope>NUCLEOTIDE SEQUENCE</scope>
    <source>
        <strain evidence="3">PFS-001/15</strain>
        <strain evidence="2">PFS-102/07</strain>
        <tissue evidence="3">Leaf</tissue>
    </source>
</reference>
<feature type="compositionally biased region" description="Basic and acidic residues" evidence="1">
    <location>
        <begin position="48"/>
        <end position="76"/>
    </location>
</feature>